<dbReference type="AlphaFoldDB" id="A0A484ZQA1"/>
<evidence type="ECO:0000313" key="2">
    <source>
        <dbReference type="Proteomes" id="UP000373449"/>
    </source>
</evidence>
<accession>A0A484ZQA1</accession>
<reference evidence="1 2" key="1">
    <citation type="submission" date="2019-03" db="EMBL/GenBank/DDBJ databases">
        <authorList>
            <consortium name="Pathogen Informatics"/>
        </authorList>
    </citation>
    <scope>NUCLEOTIDE SEQUENCE [LARGE SCALE GENOMIC DNA]</scope>
    <source>
        <strain evidence="1 2">NCTC12282</strain>
    </source>
</reference>
<evidence type="ECO:0000313" key="1">
    <source>
        <dbReference type="EMBL" id="VFS49583.1"/>
    </source>
</evidence>
<name>A0A484ZQA1_9GAMM</name>
<dbReference type="Proteomes" id="UP000373449">
    <property type="component" value="Unassembled WGS sequence"/>
</dbReference>
<dbReference type="EMBL" id="CAADJA010000002">
    <property type="protein sequence ID" value="VFS49583.1"/>
    <property type="molecule type" value="Genomic_DNA"/>
</dbReference>
<organism evidence="1 2">
    <name type="scientific">Budvicia aquatica</name>
    <dbReference type="NCBI Taxonomy" id="82979"/>
    <lineage>
        <taxon>Bacteria</taxon>
        <taxon>Pseudomonadati</taxon>
        <taxon>Pseudomonadota</taxon>
        <taxon>Gammaproteobacteria</taxon>
        <taxon>Enterobacterales</taxon>
        <taxon>Budviciaceae</taxon>
        <taxon>Budvicia</taxon>
    </lineage>
</organism>
<proteinExistence type="predicted"/>
<protein>
    <submittedName>
        <fullName evidence="1">Uncharacterized protein</fullName>
    </submittedName>
</protein>
<gene>
    <name evidence="1" type="ORF">NCTC12282_04020</name>
</gene>
<sequence>MRNGTLIAESSLSPILIYLNYLVNQIMNNQNNNQR</sequence>